<feature type="non-terminal residue" evidence="2">
    <location>
        <position position="1"/>
    </location>
</feature>
<name>K1S9G4_9ZZZZ</name>
<feature type="non-terminal residue" evidence="2">
    <location>
        <position position="234"/>
    </location>
</feature>
<organism evidence="2">
    <name type="scientific">human gut metagenome</name>
    <dbReference type="NCBI Taxonomy" id="408170"/>
    <lineage>
        <taxon>unclassified sequences</taxon>
        <taxon>metagenomes</taxon>
        <taxon>organismal metagenomes</taxon>
    </lineage>
</organism>
<evidence type="ECO:0000259" key="1">
    <source>
        <dbReference type="PROSITE" id="PS51186"/>
    </source>
</evidence>
<dbReference type="GO" id="GO:0016747">
    <property type="term" value="F:acyltransferase activity, transferring groups other than amino-acyl groups"/>
    <property type="evidence" value="ECO:0007669"/>
    <property type="project" value="InterPro"/>
</dbReference>
<keyword evidence="2" id="KW-0808">Transferase</keyword>
<evidence type="ECO:0000313" key="2">
    <source>
        <dbReference type="EMBL" id="EKC44076.1"/>
    </source>
</evidence>
<dbReference type="SUPFAM" id="SSF55729">
    <property type="entry name" value="Acyl-CoA N-acyltransferases (Nat)"/>
    <property type="match status" value="1"/>
</dbReference>
<reference evidence="2" key="1">
    <citation type="journal article" date="2013" name="Environ. Microbiol.">
        <title>Microbiota from the distal guts of lean and obese adolescents exhibit partial functional redundancy besides clear differences in community structure.</title>
        <authorList>
            <person name="Ferrer M."/>
            <person name="Ruiz A."/>
            <person name="Lanza F."/>
            <person name="Haange S.B."/>
            <person name="Oberbach A."/>
            <person name="Till H."/>
            <person name="Bargiela R."/>
            <person name="Campoy C."/>
            <person name="Segura M.T."/>
            <person name="Richter M."/>
            <person name="von Bergen M."/>
            <person name="Seifert J."/>
            <person name="Suarez A."/>
        </authorList>
    </citation>
    <scope>NUCLEOTIDE SEQUENCE</scope>
</reference>
<dbReference type="InterPro" id="IPR016181">
    <property type="entry name" value="Acyl_CoA_acyltransferase"/>
</dbReference>
<accession>K1S9G4</accession>
<dbReference type="InterPro" id="IPR000182">
    <property type="entry name" value="GNAT_dom"/>
</dbReference>
<dbReference type="PROSITE" id="PS51186">
    <property type="entry name" value="GNAT"/>
    <property type="match status" value="1"/>
</dbReference>
<gene>
    <name evidence="2" type="ORF">OBE_17667</name>
</gene>
<protein>
    <submittedName>
        <fullName evidence="2">Acetyltransferase, GNAT family-related protein</fullName>
    </submittedName>
</protein>
<dbReference type="AlphaFoldDB" id="K1S9G4"/>
<proteinExistence type="predicted"/>
<feature type="domain" description="N-acetyltransferase" evidence="1">
    <location>
        <begin position="112"/>
        <end position="234"/>
    </location>
</feature>
<dbReference type="Pfam" id="PF00583">
    <property type="entry name" value="Acetyltransf_1"/>
    <property type="match status" value="1"/>
</dbReference>
<dbReference type="EMBL" id="AJWZ01011793">
    <property type="protein sequence ID" value="EKC44076.1"/>
    <property type="molecule type" value="Genomic_DNA"/>
</dbReference>
<sequence>VTANENYINVIMNLSAEDPFACRIISQYNSYDSSLAFVDYWTIIDDKTDECTGAISRCGTNFILFLTDKTNLEEVSSFMRVAGASSAICSGDFNLNLYGSKSVSGVILKKSEPFENVDESINFDVPDIKEVYNLIVSCADENFVPPPFDDFYVDVNHKLRHNATRMYGVYDGTKLVAMAMTVAESSNGAVLGAVSCHPDYRKHGYGSTVVKYISNRLIAENKTVYLHRAKNANQ</sequence>
<comment type="caution">
    <text evidence="2">The sequence shown here is derived from an EMBL/GenBank/DDBJ whole genome shotgun (WGS) entry which is preliminary data.</text>
</comment>
<dbReference type="Gene3D" id="3.40.630.30">
    <property type="match status" value="1"/>
</dbReference>
<dbReference type="CDD" id="cd04301">
    <property type="entry name" value="NAT_SF"/>
    <property type="match status" value="1"/>
</dbReference>